<dbReference type="PANTHER" id="PTHR43540">
    <property type="entry name" value="PEROXYUREIDOACRYLATE/UREIDOACRYLATE AMIDOHYDROLASE-RELATED"/>
    <property type="match status" value="1"/>
</dbReference>
<keyword evidence="1" id="KW-0378">Hydrolase</keyword>
<sequence length="188" mass="20394">MSTFRDRKETALVVVDAQTGVLSSCHDRDAVVDRINDLVTSAREAGAPVVWVQHCSDEFPEGSDVWQVTAELQPEQSEPRVLKRYGDSFEDTTLEAELAKLDAGKIIVCGAMTDACIRCTIHGGLARGYDVTLVSDAHTTEDMRQWGSPIGPEEAIAYLNMAWSHTSAPDRDVEVIAAAAIDFVCPAA</sequence>
<evidence type="ECO:0000259" key="2">
    <source>
        <dbReference type="Pfam" id="PF00857"/>
    </source>
</evidence>
<accession>A0ABN5DPV5</accession>
<dbReference type="Gene3D" id="3.40.50.850">
    <property type="entry name" value="Isochorismatase-like"/>
    <property type="match status" value="1"/>
</dbReference>
<protein>
    <submittedName>
        <fullName evidence="3">Isochorismatase</fullName>
    </submittedName>
</protein>
<dbReference type="RefSeq" id="WP_070435188.1">
    <property type="nucleotide sequence ID" value="NZ_CP023482.1"/>
</dbReference>
<dbReference type="Pfam" id="PF00857">
    <property type="entry name" value="Isochorismatase"/>
    <property type="match status" value="1"/>
</dbReference>
<dbReference type="InterPro" id="IPR050272">
    <property type="entry name" value="Isochorismatase-like_hydrls"/>
</dbReference>
<evidence type="ECO:0000256" key="1">
    <source>
        <dbReference type="ARBA" id="ARBA00022801"/>
    </source>
</evidence>
<dbReference type="EMBL" id="CP023482">
    <property type="protein sequence ID" value="ATH97380.1"/>
    <property type="molecule type" value="Genomic_DNA"/>
</dbReference>
<dbReference type="InterPro" id="IPR036380">
    <property type="entry name" value="Isochorismatase-like_sf"/>
</dbReference>
<dbReference type="InterPro" id="IPR000868">
    <property type="entry name" value="Isochorismatase-like_dom"/>
</dbReference>
<organism evidence="3 4">
    <name type="scientific">Dermabacter jinjuensis</name>
    <dbReference type="NCBI Taxonomy" id="1667168"/>
    <lineage>
        <taxon>Bacteria</taxon>
        <taxon>Bacillati</taxon>
        <taxon>Actinomycetota</taxon>
        <taxon>Actinomycetes</taxon>
        <taxon>Micrococcales</taxon>
        <taxon>Dermabacteraceae</taxon>
        <taxon>Dermabacter</taxon>
    </lineage>
</organism>
<dbReference type="SUPFAM" id="SSF52499">
    <property type="entry name" value="Isochorismatase-like hydrolases"/>
    <property type="match status" value="1"/>
</dbReference>
<proteinExistence type="predicted"/>
<reference evidence="3 4" key="1">
    <citation type="journal article" date="2016" name="Int. J. Syst. Evol. Microbiol.">
        <title>Dermabacter jinjuensis sp. nov., a novel species of the genus Dermabacter isolated from a clinical specimen.</title>
        <authorList>
            <person name="Park Y.K."/>
            <person name="Lee K.M."/>
            <person name="Lee W.K."/>
            <person name="Cho M.J."/>
            <person name="Lee H.S."/>
            <person name="Cho Y.G."/>
            <person name="Lee Y.C."/>
            <person name="Lee W.K."/>
            <person name="Seong W.K."/>
            <person name="Hwang K.J."/>
        </authorList>
    </citation>
    <scope>NUCLEOTIDE SEQUENCE [LARGE SCALE GENOMIC DNA]</scope>
    <source>
        <strain evidence="3 4">32T</strain>
    </source>
</reference>
<dbReference type="Proteomes" id="UP000815698">
    <property type="component" value="Chromosome"/>
</dbReference>
<keyword evidence="4" id="KW-1185">Reference proteome</keyword>
<evidence type="ECO:0000313" key="3">
    <source>
        <dbReference type="EMBL" id="ATH97380.1"/>
    </source>
</evidence>
<evidence type="ECO:0000313" key="4">
    <source>
        <dbReference type="Proteomes" id="UP000815698"/>
    </source>
</evidence>
<feature type="domain" description="Isochorismatase-like" evidence="2">
    <location>
        <begin position="10"/>
        <end position="142"/>
    </location>
</feature>
<gene>
    <name evidence="3" type="ORF">COP05_10070</name>
</gene>
<name>A0ABN5DPV5_9MICO</name>